<name>A0A2Y9BSR4_9MICO</name>
<dbReference type="Gene3D" id="3.40.50.1820">
    <property type="entry name" value="alpha/beta hydrolase"/>
    <property type="match status" value="1"/>
</dbReference>
<dbReference type="InterPro" id="IPR029058">
    <property type="entry name" value="AB_hydrolase_fold"/>
</dbReference>
<evidence type="ECO:0000313" key="4">
    <source>
        <dbReference type="Proteomes" id="UP000250028"/>
    </source>
</evidence>
<sequence length="406" mass="42794">MALDLPGFGSLACTGSLPADMVGELTTSVIARIAAVVRGPWVLLGHSMGGKVTSSVAARTLSGNIGLFGLIGVILLAPSPPTPEPMDEDRRDTMLGWATGGPIRGSDAAEFIEQNVASPLPAADQGAVRSSITGCSPAVWRQWLTTGSKQDVSDQIGVLPLPALILGGDQDDDLGAAAQPRLHAGTYPRASYVTVPDCGHLIALEQPEFLAAAVADYLHEQSLTAPLVPDQWCALIASERTIPAVRRSLAARAIPDDPSYTPKVLSARQLTTLRLLAEVVVPQVDPAIDVAARVDAQLARGEGDGWRPDGQPPDPEAYRSALDQLAGTSIDEHTVSALIDNPALRSWFEDARVDLIRQWLGHPASMARIGYDGFAAGSIATIGRGYHLLGPGERDAWEPQELGTTL</sequence>
<dbReference type="EMBL" id="UESZ01000001">
    <property type="protein sequence ID" value="SSA32772.1"/>
    <property type="molecule type" value="Genomic_DNA"/>
</dbReference>
<keyword evidence="1" id="KW-0378">Hydrolase</keyword>
<organism evidence="3 4">
    <name type="scientific">Branchiibius hedensis</name>
    <dbReference type="NCBI Taxonomy" id="672460"/>
    <lineage>
        <taxon>Bacteria</taxon>
        <taxon>Bacillati</taxon>
        <taxon>Actinomycetota</taxon>
        <taxon>Actinomycetes</taxon>
        <taxon>Micrococcales</taxon>
        <taxon>Dermacoccaceae</taxon>
        <taxon>Branchiibius</taxon>
    </lineage>
</organism>
<evidence type="ECO:0000259" key="2">
    <source>
        <dbReference type="Pfam" id="PF12697"/>
    </source>
</evidence>
<accession>A0A2Y9BSR4</accession>
<dbReference type="Proteomes" id="UP000250028">
    <property type="component" value="Unassembled WGS sequence"/>
</dbReference>
<dbReference type="InterPro" id="IPR050266">
    <property type="entry name" value="AB_hydrolase_sf"/>
</dbReference>
<dbReference type="PANTHER" id="PTHR43798">
    <property type="entry name" value="MONOACYLGLYCEROL LIPASE"/>
    <property type="match status" value="1"/>
</dbReference>
<dbReference type="GO" id="GO:0016020">
    <property type="term" value="C:membrane"/>
    <property type="evidence" value="ECO:0007669"/>
    <property type="project" value="TreeGrafter"/>
</dbReference>
<dbReference type="InterPro" id="IPR000073">
    <property type="entry name" value="AB_hydrolase_1"/>
</dbReference>
<dbReference type="AlphaFoldDB" id="A0A2Y9BSR4"/>
<dbReference type="GO" id="GO:0016787">
    <property type="term" value="F:hydrolase activity"/>
    <property type="evidence" value="ECO:0007669"/>
    <property type="project" value="UniProtKB-KW"/>
</dbReference>
<dbReference type="Pfam" id="PF12697">
    <property type="entry name" value="Abhydrolase_6"/>
    <property type="match status" value="1"/>
</dbReference>
<reference evidence="4" key="1">
    <citation type="submission" date="2016-10" db="EMBL/GenBank/DDBJ databases">
        <authorList>
            <person name="Varghese N."/>
            <person name="Submissions S."/>
        </authorList>
    </citation>
    <scope>NUCLEOTIDE SEQUENCE [LARGE SCALE GENOMIC DNA]</scope>
    <source>
        <strain evidence="4">DSM 22951</strain>
    </source>
</reference>
<protein>
    <submittedName>
        <fullName evidence="3">Pimeloyl-ACP methyl ester carboxylesterase</fullName>
    </submittedName>
</protein>
<evidence type="ECO:0000256" key="1">
    <source>
        <dbReference type="ARBA" id="ARBA00022801"/>
    </source>
</evidence>
<proteinExistence type="predicted"/>
<dbReference type="SUPFAM" id="SSF53474">
    <property type="entry name" value="alpha/beta-Hydrolases"/>
    <property type="match status" value="1"/>
</dbReference>
<evidence type="ECO:0000313" key="3">
    <source>
        <dbReference type="EMBL" id="SSA32772.1"/>
    </source>
</evidence>
<gene>
    <name evidence="3" type="ORF">SAMN04489750_0036</name>
</gene>
<dbReference type="PANTHER" id="PTHR43798:SF31">
    <property type="entry name" value="AB HYDROLASE SUPERFAMILY PROTEIN YCLE"/>
    <property type="match status" value="1"/>
</dbReference>
<keyword evidence="4" id="KW-1185">Reference proteome</keyword>
<feature type="domain" description="AB hydrolase-1" evidence="2">
    <location>
        <begin position="2"/>
        <end position="213"/>
    </location>
</feature>